<evidence type="ECO:0000313" key="4">
    <source>
        <dbReference type="Proteomes" id="UP000250434"/>
    </source>
</evidence>
<evidence type="ECO:0000313" key="3">
    <source>
        <dbReference type="EMBL" id="AXB45351.1"/>
    </source>
</evidence>
<feature type="transmembrane region" description="Helical" evidence="1">
    <location>
        <begin position="133"/>
        <end position="155"/>
    </location>
</feature>
<feature type="transmembrane region" description="Helical" evidence="1">
    <location>
        <begin position="176"/>
        <end position="200"/>
    </location>
</feature>
<dbReference type="Pfam" id="PF00174">
    <property type="entry name" value="Oxidored_molyb"/>
    <property type="match status" value="1"/>
</dbReference>
<dbReference type="GO" id="GO:0016491">
    <property type="term" value="F:oxidoreductase activity"/>
    <property type="evidence" value="ECO:0007669"/>
    <property type="project" value="InterPro"/>
</dbReference>
<dbReference type="Proteomes" id="UP000250434">
    <property type="component" value="Chromosome"/>
</dbReference>
<feature type="transmembrane region" description="Helical" evidence="1">
    <location>
        <begin position="100"/>
        <end position="121"/>
    </location>
</feature>
<dbReference type="InterPro" id="IPR016174">
    <property type="entry name" value="Di-haem_cyt_TM"/>
</dbReference>
<gene>
    <name evidence="3" type="ORF">A4R43_25025</name>
</gene>
<keyword evidence="1" id="KW-1133">Transmembrane helix</keyword>
<dbReference type="PRINTS" id="PR00407">
    <property type="entry name" value="EUMOPTERIN"/>
</dbReference>
<keyword evidence="1" id="KW-0812">Transmembrane</keyword>
<dbReference type="OrthoDB" id="5241952at2"/>
<dbReference type="KEGG" id="aab:A4R43_25025"/>
<dbReference type="PANTHER" id="PTHR43032">
    <property type="entry name" value="PROTEIN-METHIONINE-SULFOXIDE REDUCTASE"/>
    <property type="match status" value="1"/>
</dbReference>
<reference evidence="3 4" key="1">
    <citation type="submission" date="2016-04" db="EMBL/GenBank/DDBJ databases">
        <title>Complete genome sequence and analysis of deep-sea sediment isolate, Amycolatopsis sp. WP1.</title>
        <authorList>
            <person name="Wang H."/>
            <person name="Chen S."/>
            <person name="Wu Q."/>
        </authorList>
    </citation>
    <scope>NUCLEOTIDE SEQUENCE [LARGE SCALE GENOMIC DNA]</scope>
    <source>
        <strain evidence="3 4">WP1</strain>
    </source>
</reference>
<dbReference type="AlphaFoldDB" id="A0A344LBC7"/>
<dbReference type="Gene3D" id="3.90.420.10">
    <property type="entry name" value="Oxidoreductase, molybdopterin-binding domain"/>
    <property type="match status" value="1"/>
</dbReference>
<evidence type="ECO:0000259" key="2">
    <source>
        <dbReference type="Pfam" id="PF00174"/>
    </source>
</evidence>
<protein>
    <submittedName>
        <fullName evidence="3">Molybdopterin-binding protein</fullName>
    </submittedName>
</protein>
<dbReference type="GO" id="GO:0022904">
    <property type="term" value="P:respiratory electron transport chain"/>
    <property type="evidence" value="ECO:0007669"/>
    <property type="project" value="InterPro"/>
</dbReference>
<dbReference type="CDD" id="cd00321">
    <property type="entry name" value="SO_family_Moco"/>
    <property type="match status" value="1"/>
</dbReference>
<organism evidence="3 4">
    <name type="scientific">Amycolatopsis albispora</name>
    <dbReference type="NCBI Taxonomy" id="1804986"/>
    <lineage>
        <taxon>Bacteria</taxon>
        <taxon>Bacillati</taxon>
        <taxon>Actinomycetota</taxon>
        <taxon>Actinomycetes</taxon>
        <taxon>Pseudonocardiales</taxon>
        <taxon>Pseudonocardiaceae</taxon>
        <taxon>Amycolatopsis</taxon>
    </lineage>
</organism>
<keyword evidence="4" id="KW-1185">Reference proteome</keyword>
<dbReference type="InterPro" id="IPR008335">
    <property type="entry name" value="Mopterin_OxRdtase_euk"/>
</dbReference>
<dbReference type="EMBL" id="CP015163">
    <property type="protein sequence ID" value="AXB45351.1"/>
    <property type="molecule type" value="Genomic_DNA"/>
</dbReference>
<dbReference type="GO" id="GO:0016020">
    <property type="term" value="C:membrane"/>
    <property type="evidence" value="ECO:0007669"/>
    <property type="project" value="InterPro"/>
</dbReference>
<dbReference type="SUPFAM" id="SSF81342">
    <property type="entry name" value="Transmembrane di-heme cytochromes"/>
    <property type="match status" value="1"/>
</dbReference>
<dbReference type="PANTHER" id="PTHR43032:SF2">
    <property type="entry name" value="BLL0505 PROTEIN"/>
    <property type="match status" value="1"/>
</dbReference>
<keyword evidence="1" id="KW-0472">Membrane</keyword>
<dbReference type="InterPro" id="IPR036374">
    <property type="entry name" value="OxRdtase_Mopterin-bd_sf"/>
</dbReference>
<accession>A0A344LBC7</accession>
<evidence type="ECO:0000256" key="1">
    <source>
        <dbReference type="SAM" id="Phobius"/>
    </source>
</evidence>
<feature type="domain" description="Oxidoreductase molybdopterin-binding" evidence="2">
    <location>
        <begin position="233"/>
        <end position="363"/>
    </location>
</feature>
<dbReference type="RefSeq" id="WP_113694581.1">
    <property type="nucleotide sequence ID" value="NZ_CP015163.1"/>
</dbReference>
<feature type="transmembrane region" description="Helical" evidence="1">
    <location>
        <begin position="59"/>
        <end position="79"/>
    </location>
</feature>
<dbReference type="SUPFAM" id="SSF56524">
    <property type="entry name" value="Oxidoreductase molybdopterin-binding domain"/>
    <property type="match status" value="1"/>
</dbReference>
<dbReference type="InterPro" id="IPR000572">
    <property type="entry name" value="OxRdtase_Mopterin-bd_dom"/>
</dbReference>
<sequence length="364" mass="39404">MNHFRAAAHSPAVTSRIGAALGVTFLLCFLTGLLSHLIQHPPGWFTWPSRPVQLYRITQGVHVISGIASIPLLLAKLWTVYPKLFERPAVRSIPHALERLSILVLSGAAFFEVTTGLLNVAQNYPWDFYFPSLHYAVAWIAIGSVVVHVAVKLPIIRGPKEPEKPEKPSPGLSRRGFLRSTWLVTGVAVVATAGATVPWLRHVSGLSWRTDKGTQGVPVNRTAAAAGVLEIPPGWRLEIATTAGTRSFSLTDLVALPQTTAELPIACVEGWSQSAVWTGVAFPDLLRAAGAEPGSDVRVLSLERNGLYATSELPGTHTADPLTLLALQLNGEVLAPDHGYPCRVIAPNRPGVLQTKWVRRLEVR</sequence>
<name>A0A344LBC7_9PSEU</name>
<proteinExistence type="predicted"/>